<dbReference type="GO" id="GO:0000976">
    <property type="term" value="F:transcription cis-regulatory region binding"/>
    <property type="evidence" value="ECO:0007669"/>
    <property type="project" value="TreeGrafter"/>
</dbReference>
<sequence length="340" mass="37837">MPDVRRPNLASNITADDVAEAIGVSRWTVNRAFKKDASISPKTRSKVMEAANKLGYVPDLRAAALASDRSNLVALLVDDFANPHKLVMMERLTRILRKHGWDTLLVNTLDRADAGHAILNASQRRVDAAILIGIQFDDEVLETALHARRFHKLIIFARTSRHPNTISIAVDDASAMQEITGYVAEHGYRRPLFLAGPRTYSAHLLRKETFLGCWEARFGTIPESAEVPAYDPILAEQVVTRVLTGRPRAEMPDILVCENDALAIGAIDVIRHKLGLRIPEDIAVTGFDDVPQCQSPNYALTTYRQPLTEMAEYLVDVLESSEDRDFDRAFKGKLIARTSA</sequence>
<dbReference type="SUPFAM" id="SSF47413">
    <property type="entry name" value="lambda repressor-like DNA-binding domains"/>
    <property type="match status" value="1"/>
</dbReference>
<evidence type="ECO:0000313" key="5">
    <source>
        <dbReference type="EMBL" id="KEP69318.1"/>
    </source>
</evidence>
<dbReference type="Pfam" id="PF00356">
    <property type="entry name" value="LacI"/>
    <property type="match status" value="1"/>
</dbReference>
<protein>
    <submittedName>
        <fullName evidence="5">LacI family transcriptional regulator</fullName>
    </submittedName>
</protein>
<proteinExistence type="predicted"/>
<dbReference type="Gene3D" id="1.10.260.40">
    <property type="entry name" value="lambda repressor-like DNA-binding domains"/>
    <property type="match status" value="1"/>
</dbReference>
<keyword evidence="2" id="KW-0238">DNA-binding</keyword>
<dbReference type="PROSITE" id="PS50932">
    <property type="entry name" value="HTH_LACI_2"/>
    <property type="match status" value="1"/>
</dbReference>
<dbReference type="Pfam" id="PF13377">
    <property type="entry name" value="Peripla_BP_3"/>
    <property type="match status" value="1"/>
</dbReference>
<dbReference type="InterPro" id="IPR028082">
    <property type="entry name" value="Peripla_BP_I"/>
</dbReference>
<dbReference type="CDD" id="cd01392">
    <property type="entry name" value="HTH_LacI"/>
    <property type="match status" value="1"/>
</dbReference>
<dbReference type="EMBL" id="JHEH01000015">
    <property type="protein sequence ID" value="KEP69318.1"/>
    <property type="molecule type" value="Genomic_DNA"/>
</dbReference>
<evidence type="ECO:0000256" key="3">
    <source>
        <dbReference type="ARBA" id="ARBA00023163"/>
    </source>
</evidence>
<dbReference type="PANTHER" id="PTHR30146:SF109">
    <property type="entry name" value="HTH-TYPE TRANSCRIPTIONAL REGULATOR GALS"/>
    <property type="match status" value="1"/>
</dbReference>
<name>A0A074TK13_9RHOB</name>
<dbReference type="Gene3D" id="3.40.50.2300">
    <property type="match status" value="2"/>
</dbReference>
<evidence type="ECO:0000313" key="6">
    <source>
        <dbReference type="Proteomes" id="UP000027725"/>
    </source>
</evidence>
<keyword evidence="1" id="KW-0805">Transcription regulation</keyword>
<reference evidence="5 6" key="1">
    <citation type="submission" date="2014-03" db="EMBL/GenBank/DDBJ databases">
        <title>The draft genome sequence of Thioclava dalianensis DLFJ1-1.</title>
        <authorList>
            <person name="Lai Q."/>
            <person name="Shao Z."/>
        </authorList>
    </citation>
    <scope>NUCLEOTIDE SEQUENCE [LARGE SCALE GENOMIC DNA]</scope>
    <source>
        <strain evidence="5 6">DLFJ1-1</strain>
    </source>
</reference>
<dbReference type="InterPro" id="IPR010982">
    <property type="entry name" value="Lambda_DNA-bd_dom_sf"/>
</dbReference>
<dbReference type="InterPro" id="IPR046335">
    <property type="entry name" value="LacI/GalR-like_sensor"/>
</dbReference>
<dbReference type="SUPFAM" id="SSF53822">
    <property type="entry name" value="Periplasmic binding protein-like I"/>
    <property type="match status" value="1"/>
</dbReference>
<dbReference type="SMART" id="SM00354">
    <property type="entry name" value="HTH_LACI"/>
    <property type="match status" value="1"/>
</dbReference>
<dbReference type="GO" id="GO:0003700">
    <property type="term" value="F:DNA-binding transcription factor activity"/>
    <property type="evidence" value="ECO:0007669"/>
    <property type="project" value="TreeGrafter"/>
</dbReference>
<dbReference type="STRING" id="1185766.SAMN05216224_10740"/>
<dbReference type="AlphaFoldDB" id="A0A074TK13"/>
<evidence type="ECO:0000259" key="4">
    <source>
        <dbReference type="PROSITE" id="PS50932"/>
    </source>
</evidence>
<dbReference type="OrthoDB" id="8433438at2"/>
<organism evidence="5 6">
    <name type="scientific">Thioclava dalianensis</name>
    <dbReference type="NCBI Taxonomy" id="1185766"/>
    <lineage>
        <taxon>Bacteria</taxon>
        <taxon>Pseudomonadati</taxon>
        <taxon>Pseudomonadota</taxon>
        <taxon>Alphaproteobacteria</taxon>
        <taxon>Rhodobacterales</taxon>
        <taxon>Paracoccaceae</taxon>
        <taxon>Thioclava</taxon>
    </lineage>
</organism>
<accession>A0A074TK13</accession>
<keyword evidence="3" id="KW-0804">Transcription</keyword>
<evidence type="ECO:0000256" key="1">
    <source>
        <dbReference type="ARBA" id="ARBA00023015"/>
    </source>
</evidence>
<dbReference type="eggNOG" id="COG1609">
    <property type="taxonomic scope" value="Bacteria"/>
</dbReference>
<evidence type="ECO:0000256" key="2">
    <source>
        <dbReference type="ARBA" id="ARBA00023125"/>
    </source>
</evidence>
<dbReference type="Proteomes" id="UP000027725">
    <property type="component" value="Unassembled WGS sequence"/>
</dbReference>
<dbReference type="PANTHER" id="PTHR30146">
    <property type="entry name" value="LACI-RELATED TRANSCRIPTIONAL REPRESSOR"/>
    <property type="match status" value="1"/>
</dbReference>
<dbReference type="RefSeq" id="WP_051693530.1">
    <property type="nucleotide sequence ID" value="NZ_FOVB01000007.1"/>
</dbReference>
<gene>
    <name evidence="5" type="ORF">DL1_04510</name>
</gene>
<dbReference type="InterPro" id="IPR000843">
    <property type="entry name" value="HTH_LacI"/>
</dbReference>
<keyword evidence="6" id="KW-1185">Reference proteome</keyword>
<feature type="domain" description="HTH lacI-type" evidence="4">
    <location>
        <begin position="13"/>
        <end position="67"/>
    </location>
</feature>
<comment type="caution">
    <text evidence="5">The sequence shown here is derived from an EMBL/GenBank/DDBJ whole genome shotgun (WGS) entry which is preliminary data.</text>
</comment>